<keyword evidence="2" id="KW-0812">Transmembrane</keyword>
<reference evidence="5" key="1">
    <citation type="submission" date="2025-08" db="UniProtKB">
        <authorList>
            <consortium name="Ensembl"/>
        </authorList>
    </citation>
    <scope>IDENTIFICATION</scope>
</reference>
<dbReference type="PANTHER" id="PTHR11860:SF87">
    <property type="entry name" value="CMRF35-LIKE MOLECULE 8"/>
    <property type="match status" value="1"/>
</dbReference>
<reference evidence="5" key="2">
    <citation type="submission" date="2025-09" db="UniProtKB">
        <authorList>
            <consortium name="Ensembl"/>
        </authorList>
    </citation>
    <scope>IDENTIFICATION</scope>
</reference>
<keyword evidence="3" id="KW-0472">Membrane</keyword>
<accession>A0A673WBQ8</accession>
<dbReference type="InterPro" id="IPR050671">
    <property type="entry name" value="CD300_family_receptors"/>
</dbReference>
<evidence type="ECO:0000313" key="5">
    <source>
        <dbReference type="Ensembl" id="ENSSTUP00000006483.1"/>
    </source>
</evidence>
<sequence>SLQRCPSAPGLQRRSAARTLHCYKKTLDHSGPSLVSVPLCSGTPKLYVDQQEVTGVEGGSVIVKCYYSDTGNRKWWCRIGVNGSCVERNSATIVTRQQTTDATRGNVLMVTMSGLKMENTGWYRCGVGDLMMTVHITVRRQKLPHKLTYGIWTRRSYLSHNVLYQFSLPWYTSHNTIVVLTSQQSKLQPLNNPLSPQLLSLFILTTQSKDLRGTRRRTPGNYHSFSCISHLLFQMDDNRNMKKGTIFCCSH</sequence>
<dbReference type="Proteomes" id="UP000472277">
    <property type="component" value="Chromosome 23"/>
</dbReference>
<dbReference type="GeneTree" id="ENSGT01000000216166"/>
<organism evidence="5 6">
    <name type="scientific">Salmo trutta</name>
    <name type="common">Brown trout</name>
    <dbReference type="NCBI Taxonomy" id="8032"/>
    <lineage>
        <taxon>Eukaryota</taxon>
        <taxon>Metazoa</taxon>
        <taxon>Chordata</taxon>
        <taxon>Craniata</taxon>
        <taxon>Vertebrata</taxon>
        <taxon>Euteleostomi</taxon>
        <taxon>Actinopterygii</taxon>
        <taxon>Neopterygii</taxon>
        <taxon>Teleostei</taxon>
        <taxon>Protacanthopterygii</taxon>
        <taxon>Salmoniformes</taxon>
        <taxon>Salmonidae</taxon>
        <taxon>Salmoninae</taxon>
        <taxon>Salmo</taxon>
    </lineage>
</organism>
<dbReference type="SUPFAM" id="SSF48726">
    <property type="entry name" value="Immunoglobulin"/>
    <property type="match status" value="1"/>
</dbReference>
<comment type="subcellular location">
    <subcellularLocation>
        <location evidence="1">Membrane</location>
    </subcellularLocation>
</comment>
<dbReference type="InterPro" id="IPR013783">
    <property type="entry name" value="Ig-like_fold"/>
</dbReference>
<dbReference type="Ensembl" id="ENSSTUT00000006891.1">
    <property type="protein sequence ID" value="ENSSTUP00000006483.1"/>
    <property type="gene ID" value="ENSSTUG00000003174.1"/>
</dbReference>
<dbReference type="PANTHER" id="PTHR11860">
    <property type="entry name" value="POLYMERIC-IMMUNOGLOBULIN RECEPTOR"/>
    <property type="match status" value="1"/>
</dbReference>
<evidence type="ECO:0000256" key="3">
    <source>
        <dbReference type="ARBA" id="ARBA00023136"/>
    </source>
</evidence>
<keyword evidence="6" id="KW-1185">Reference proteome</keyword>
<dbReference type="InterPro" id="IPR036179">
    <property type="entry name" value="Ig-like_dom_sf"/>
</dbReference>
<evidence type="ECO:0000313" key="6">
    <source>
        <dbReference type="Proteomes" id="UP000472277"/>
    </source>
</evidence>
<evidence type="ECO:0000256" key="1">
    <source>
        <dbReference type="ARBA" id="ARBA00004370"/>
    </source>
</evidence>
<feature type="domain" description="Ig-like" evidence="4">
    <location>
        <begin position="44"/>
        <end position="137"/>
    </location>
</feature>
<dbReference type="PROSITE" id="PS50835">
    <property type="entry name" value="IG_LIKE"/>
    <property type="match status" value="1"/>
</dbReference>
<dbReference type="GO" id="GO:0004888">
    <property type="term" value="F:transmembrane signaling receptor activity"/>
    <property type="evidence" value="ECO:0007669"/>
    <property type="project" value="TreeGrafter"/>
</dbReference>
<protein>
    <recommendedName>
        <fullName evidence="4">Ig-like domain-containing protein</fullName>
    </recommendedName>
</protein>
<evidence type="ECO:0000259" key="4">
    <source>
        <dbReference type="PROSITE" id="PS50835"/>
    </source>
</evidence>
<evidence type="ECO:0000256" key="2">
    <source>
        <dbReference type="ARBA" id="ARBA00022692"/>
    </source>
</evidence>
<dbReference type="GO" id="GO:0005886">
    <property type="term" value="C:plasma membrane"/>
    <property type="evidence" value="ECO:0007669"/>
    <property type="project" value="TreeGrafter"/>
</dbReference>
<dbReference type="AlphaFoldDB" id="A0A673WBQ8"/>
<dbReference type="InterPro" id="IPR013106">
    <property type="entry name" value="Ig_V-set"/>
</dbReference>
<name>A0A673WBQ8_SALTR</name>
<dbReference type="SMART" id="SM00409">
    <property type="entry name" value="IG"/>
    <property type="match status" value="1"/>
</dbReference>
<dbReference type="Pfam" id="PF07686">
    <property type="entry name" value="V-set"/>
    <property type="match status" value="1"/>
</dbReference>
<dbReference type="Gene3D" id="2.60.40.10">
    <property type="entry name" value="Immunoglobulins"/>
    <property type="match status" value="1"/>
</dbReference>
<dbReference type="InterPro" id="IPR007110">
    <property type="entry name" value="Ig-like_dom"/>
</dbReference>
<dbReference type="InterPro" id="IPR003599">
    <property type="entry name" value="Ig_sub"/>
</dbReference>
<dbReference type="InParanoid" id="A0A673WBQ8"/>
<proteinExistence type="predicted"/>